<dbReference type="Proteomes" id="UP000736164">
    <property type="component" value="Unassembled WGS sequence"/>
</dbReference>
<dbReference type="SUPFAM" id="SSF48726">
    <property type="entry name" value="Immunoglobulin"/>
    <property type="match status" value="2"/>
</dbReference>
<dbReference type="InterPro" id="IPR013783">
    <property type="entry name" value="Ig-like_fold"/>
</dbReference>
<feature type="non-terminal residue" evidence="2">
    <location>
        <position position="271"/>
    </location>
</feature>
<dbReference type="InterPro" id="IPR007110">
    <property type="entry name" value="Ig-like_dom"/>
</dbReference>
<dbReference type="Gene3D" id="2.60.40.10">
    <property type="entry name" value="Immunoglobulins"/>
    <property type="match status" value="2"/>
</dbReference>
<sequence length="271" mass="29381">TLHDRELPFRETEPTPTMTFITIFVWTLLISSQESSGQVTVTQTPAVKSVLPGQTVTVNCKTSAALYNNRLLAWYQKKAGETHKFLIYAATISQTGIQEHFSGSGSGTDFTLTITGVQAEDAAYYYCIIRLKTRHQCISSGAETLNQVEALWYTFGGGTRLSVGSNALPSLSLLPPSTVELSAKRSATLLCLANKGFPSDWSLQWKIDGSSKSSSVTKTPGILESDGTYSWSSTLTLSEADWKSLHSVTCEASQGSQATVQKTLNKSDCPE</sequence>
<proteinExistence type="predicted"/>
<dbReference type="SMART" id="SM00409">
    <property type="entry name" value="IG"/>
    <property type="match status" value="2"/>
</dbReference>
<protein>
    <submittedName>
        <fullName evidence="2">KV15 protein</fullName>
    </submittedName>
</protein>
<organism evidence="2 3">
    <name type="scientific">Atractosteus spatula</name>
    <name type="common">Alligator gar</name>
    <name type="synonym">Lepisosteus spatula</name>
    <dbReference type="NCBI Taxonomy" id="7917"/>
    <lineage>
        <taxon>Eukaryota</taxon>
        <taxon>Metazoa</taxon>
        <taxon>Chordata</taxon>
        <taxon>Craniata</taxon>
        <taxon>Vertebrata</taxon>
        <taxon>Euteleostomi</taxon>
        <taxon>Actinopterygii</taxon>
        <taxon>Neopterygii</taxon>
        <taxon>Holostei</taxon>
        <taxon>Semionotiformes</taxon>
        <taxon>Lepisosteidae</taxon>
        <taxon>Atractosteus</taxon>
    </lineage>
</organism>
<dbReference type="InterPro" id="IPR003599">
    <property type="entry name" value="Ig_sub"/>
</dbReference>
<dbReference type="PANTHER" id="PTHR23267">
    <property type="entry name" value="IMMUNOGLOBULIN LIGHT CHAIN"/>
    <property type="match status" value="1"/>
</dbReference>
<dbReference type="EMBL" id="JAAWVO010013326">
    <property type="protein sequence ID" value="MBN3313930.1"/>
    <property type="molecule type" value="Genomic_DNA"/>
</dbReference>
<dbReference type="InterPro" id="IPR036179">
    <property type="entry name" value="Ig-like_dom_sf"/>
</dbReference>
<dbReference type="FunFam" id="2.60.40.10:FF:001918">
    <property type="entry name" value="Immunoglobulin light 1 constant 3"/>
    <property type="match status" value="1"/>
</dbReference>
<comment type="caution">
    <text evidence="2">The sequence shown here is derived from an EMBL/GenBank/DDBJ whole genome shotgun (WGS) entry which is preliminary data.</text>
</comment>
<feature type="domain" description="Ig-like" evidence="1">
    <location>
        <begin position="169"/>
        <end position="265"/>
    </location>
</feature>
<dbReference type="SMART" id="SM00407">
    <property type="entry name" value="IGc1"/>
    <property type="match status" value="1"/>
</dbReference>
<dbReference type="InterPro" id="IPR013106">
    <property type="entry name" value="Ig_V-set"/>
</dbReference>
<dbReference type="PROSITE" id="PS50835">
    <property type="entry name" value="IG_LIKE"/>
    <property type="match status" value="2"/>
</dbReference>
<accession>A0A8J7NKX8</accession>
<reference evidence="2" key="1">
    <citation type="journal article" date="2021" name="Cell">
        <title>Tracing the genetic footprints of vertebrate landing in non-teleost ray-finned fishes.</title>
        <authorList>
            <person name="Bi X."/>
            <person name="Wang K."/>
            <person name="Yang L."/>
            <person name="Pan H."/>
            <person name="Jiang H."/>
            <person name="Wei Q."/>
            <person name="Fang M."/>
            <person name="Yu H."/>
            <person name="Zhu C."/>
            <person name="Cai Y."/>
            <person name="He Y."/>
            <person name="Gan X."/>
            <person name="Zeng H."/>
            <person name="Yu D."/>
            <person name="Zhu Y."/>
            <person name="Jiang H."/>
            <person name="Qiu Q."/>
            <person name="Yang H."/>
            <person name="Zhang Y.E."/>
            <person name="Wang W."/>
            <person name="Zhu M."/>
            <person name="He S."/>
            <person name="Zhang G."/>
        </authorList>
    </citation>
    <scope>NUCLEOTIDE SEQUENCE</scope>
    <source>
        <strain evidence="2">Allg_001</strain>
    </source>
</reference>
<dbReference type="Pfam" id="PF07654">
    <property type="entry name" value="C1-set"/>
    <property type="match status" value="1"/>
</dbReference>
<gene>
    <name evidence="2" type="primary">Kv15_1</name>
    <name evidence="2" type="ORF">GTO95_0001994</name>
</gene>
<dbReference type="InterPro" id="IPR003597">
    <property type="entry name" value="Ig_C1-set"/>
</dbReference>
<evidence type="ECO:0000313" key="2">
    <source>
        <dbReference type="EMBL" id="MBN3313930.1"/>
    </source>
</evidence>
<evidence type="ECO:0000259" key="1">
    <source>
        <dbReference type="PROSITE" id="PS50835"/>
    </source>
</evidence>
<evidence type="ECO:0000313" key="3">
    <source>
        <dbReference type="Proteomes" id="UP000736164"/>
    </source>
</evidence>
<dbReference type="AlphaFoldDB" id="A0A8J7NKX8"/>
<dbReference type="Pfam" id="PF07686">
    <property type="entry name" value="V-set"/>
    <property type="match status" value="1"/>
</dbReference>
<dbReference type="InterPro" id="IPR050150">
    <property type="entry name" value="IgV_Light_Chain"/>
</dbReference>
<feature type="domain" description="Ig-like" evidence="1">
    <location>
        <begin position="16"/>
        <end position="139"/>
    </location>
</feature>
<feature type="non-terminal residue" evidence="2">
    <location>
        <position position="1"/>
    </location>
</feature>
<dbReference type="SMART" id="SM00406">
    <property type="entry name" value="IGv"/>
    <property type="match status" value="1"/>
</dbReference>
<name>A0A8J7NKX8_ATRSP</name>
<dbReference type="FunFam" id="2.60.40.10:FF:001495">
    <property type="entry name" value="Si:dkey-234i14.13"/>
    <property type="match status" value="1"/>
</dbReference>
<keyword evidence="3" id="KW-1185">Reference proteome</keyword>